<accession>A0A9N7UBW7</accession>
<dbReference type="AlphaFoldDB" id="A0A9N7UBW7"/>
<organism evidence="2 3">
    <name type="scientific">Pleuronectes platessa</name>
    <name type="common">European plaice</name>
    <dbReference type="NCBI Taxonomy" id="8262"/>
    <lineage>
        <taxon>Eukaryota</taxon>
        <taxon>Metazoa</taxon>
        <taxon>Chordata</taxon>
        <taxon>Craniata</taxon>
        <taxon>Vertebrata</taxon>
        <taxon>Euteleostomi</taxon>
        <taxon>Actinopterygii</taxon>
        <taxon>Neopterygii</taxon>
        <taxon>Teleostei</taxon>
        <taxon>Neoteleostei</taxon>
        <taxon>Acanthomorphata</taxon>
        <taxon>Carangaria</taxon>
        <taxon>Pleuronectiformes</taxon>
        <taxon>Pleuronectoidei</taxon>
        <taxon>Pleuronectidae</taxon>
        <taxon>Pleuronectes</taxon>
    </lineage>
</organism>
<feature type="region of interest" description="Disordered" evidence="1">
    <location>
        <begin position="101"/>
        <end position="126"/>
    </location>
</feature>
<evidence type="ECO:0000313" key="2">
    <source>
        <dbReference type="EMBL" id="CAB1427183.1"/>
    </source>
</evidence>
<evidence type="ECO:0000256" key="1">
    <source>
        <dbReference type="SAM" id="MobiDB-lite"/>
    </source>
</evidence>
<comment type="caution">
    <text evidence="2">The sequence shown here is derived from an EMBL/GenBank/DDBJ whole genome shotgun (WGS) entry which is preliminary data.</text>
</comment>
<proteinExistence type="predicted"/>
<sequence length="197" mass="21439">MVANGSASVWELGGRGIKVWKVEKSEFQAGINTGSPLPPSAAAAAPGKAHQLMKCENTCGCGSYGLSEIQLHKLMIKSMSLRRGFILKRRCTLLWRRAGRSLEEEEEEEEEERGGGGRGANRDNRRLTRCLTGTEHWFNEAGGTTPASPRPCAPPSPYAHLACRCGETANTSKCLPSDQQRTLTPTVNVLDTVHGKY</sequence>
<keyword evidence="3" id="KW-1185">Reference proteome</keyword>
<gene>
    <name evidence="2" type="ORF">PLEPLA_LOCUS15121</name>
</gene>
<dbReference type="Proteomes" id="UP001153269">
    <property type="component" value="Unassembled WGS sequence"/>
</dbReference>
<feature type="compositionally biased region" description="Acidic residues" evidence="1">
    <location>
        <begin position="103"/>
        <end position="112"/>
    </location>
</feature>
<name>A0A9N7UBW7_PLEPL</name>
<dbReference type="EMBL" id="CADEAL010000949">
    <property type="protein sequence ID" value="CAB1427183.1"/>
    <property type="molecule type" value="Genomic_DNA"/>
</dbReference>
<reference evidence="2" key="1">
    <citation type="submission" date="2020-03" db="EMBL/GenBank/DDBJ databases">
        <authorList>
            <person name="Weist P."/>
        </authorList>
    </citation>
    <scope>NUCLEOTIDE SEQUENCE</scope>
</reference>
<evidence type="ECO:0000313" key="3">
    <source>
        <dbReference type="Proteomes" id="UP001153269"/>
    </source>
</evidence>
<protein>
    <submittedName>
        <fullName evidence="2">Uncharacterized protein</fullName>
    </submittedName>
</protein>